<evidence type="ECO:0000313" key="7">
    <source>
        <dbReference type="Proteomes" id="UP000215539"/>
    </source>
</evidence>
<dbReference type="InterPro" id="IPR019863">
    <property type="entry name" value="Motility-assoc_ABC-rel_GldG"/>
</dbReference>
<reference evidence="5 7" key="2">
    <citation type="submission" date="2017-06" db="EMBL/GenBank/DDBJ databases">
        <authorList>
            <consortium name="Pathogen Informatics"/>
        </authorList>
    </citation>
    <scope>NUCLEOTIDE SEQUENCE [LARGE SCALE GENOMIC DNA]</scope>
    <source>
        <strain evidence="5 7">NCTC12947</strain>
    </source>
</reference>
<dbReference type="EMBL" id="LT906449">
    <property type="protein sequence ID" value="SNV03196.1"/>
    <property type="molecule type" value="Genomic_DNA"/>
</dbReference>
<name>A0AAX2GUN7_9FLAO</name>
<evidence type="ECO:0000259" key="2">
    <source>
        <dbReference type="Pfam" id="PF09822"/>
    </source>
</evidence>
<feature type="domain" description="DUF7088" evidence="3">
    <location>
        <begin position="37"/>
        <end position="144"/>
    </location>
</feature>
<sequence length="568" mass="64646">MKRVLKSIYFKVALALIGLLILNFIASKAHTRVDMTKDKRYTLSETTRRVLLHIKEPVLIEVLLKGDIPTEFKKLQTETLQLLEEYAAMNSNITVQFVNPLENESDPQALIQQMVLNGLNPLEISQTEAGNTSKVHIFPWAVISTIENMGGKQQERRVKVPLFVNKLGANDQEQVQNSVQRLEYNFTDALYKLTLHKQKKIAILKSNGTLEDIYMADFIKMAREYYYIAPFTLDSVKTNAEKTLRDLQEYNLLVVPKPTEPFTDPEKQVLDQYVMGGGRVLWLIDNVNITLDDLYKAGGAAVAMPVNLNLTDMFFSYGFRINYTLVNDLYFSEIVIATGEGSQSRYMPIPWVYNPLVLSKNNHLITNHLDAVRLQFANGIDTLKNDIKKTVLLSSSNLAKADGTPREISLRINPDQMDKNAYKKGNIPMGVLLEGEFTSVYKDRVRPIDLKEKADKSLPTKMIVVSDGDIIKNDISGGQPLELGFDKWTSKYYDNKAFLQNAVNYLLDDTAFLQLRNKKVQLAFLDKEKVVESKKAWQVKVFVIPLVILIVTAIALLLGYRKKYRKKC</sequence>
<dbReference type="InterPro" id="IPR019196">
    <property type="entry name" value="ABC_transp_unknown"/>
</dbReference>
<evidence type="ECO:0000256" key="1">
    <source>
        <dbReference type="SAM" id="Phobius"/>
    </source>
</evidence>
<keyword evidence="1" id="KW-0472">Membrane</keyword>
<dbReference type="Pfam" id="PF23357">
    <property type="entry name" value="DUF7088"/>
    <property type="match status" value="1"/>
</dbReference>
<dbReference type="RefSeq" id="WP_066429691.1">
    <property type="nucleotide sequence ID" value="NZ_CP014227.1"/>
</dbReference>
<dbReference type="EMBL" id="CP014227">
    <property type="protein sequence ID" value="AMD85309.1"/>
    <property type="molecule type" value="Genomic_DNA"/>
</dbReference>
<dbReference type="Proteomes" id="UP000215539">
    <property type="component" value="Chromosome 1"/>
</dbReference>
<dbReference type="AlphaFoldDB" id="A0AAX2GUN7"/>
<feature type="transmembrane region" description="Helical" evidence="1">
    <location>
        <begin position="541"/>
        <end position="560"/>
    </location>
</feature>
<feature type="domain" description="ABC-type uncharacterised transport system" evidence="2">
    <location>
        <begin position="198"/>
        <end position="502"/>
    </location>
</feature>
<dbReference type="Proteomes" id="UP000065822">
    <property type="component" value="Chromosome"/>
</dbReference>
<dbReference type="KEGG" id="chg:AXF12_07185"/>
<evidence type="ECO:0000313" key="5">
    <source>
        <dbReference type="EMBL" id="SNV03196.1"/>
    </source>
</evidence>
<dbReference type="Pfam" id="PF09822">
    <property type="entry name" value="ABC_transp_aux"/>
    <property type="match status" value="1"/>
</dbReference>
<evidence type="ECO:0000313" key="6">
    <source>
        <dbReference type="Proteomes" id="UP000065822"/>
    </source>
</evidence>
<keyword evidence="1" id="KW-1133">Transmembrane helix</keyword>
<reference evidence="4 6" key="1">
    <citation type="submission" date="2016-02" db="EMBL/GenBank/DDBJ databases">
        <authorList>
            <person name="Holder M.E."/>
            <person name="Ajami N.J."/>
            <person name="Petrosino J.F."/>
        </authorList>
    </citation>
    <scope>NUCLEOTIDE SEQUENCE [LARGE SCALE GENOMIC DNA]</scope>
    <source>
        <strain evidence="4 6">CCUG 32990</strain>
    </source>
</reference>
<accession>A0AAX2GUN7</accession>
<keyword evidence="1" id="KW-0812">Transmembrane</keyword>
<proteinExistence type="predicted"/>
<gene>
    <name evidence="4" type="ORF">AXF12_07185</name>
    <name evidence="5" type="ORF">SAMEA44541418_00263</name>
</gene>
<evidence type="ECO:0000313" key="4">
    <source>
        <dbReference type="EMBL" id="AMD85309.1"/>
    </source>
</evidence>
<dbReference type="InterPro" id="IPR055396">
    <property type="entry name" value="DUF7088"/>
</dbReference>
<protein>
    <submittedName>
        <fullName evidence="4">Gliding motility-associated ABC transporter substrate-binding protein GldG</fullName>
    </submittedName>
    <submittedName>
        <fullName evidence="5">Gliding-associated putative ABC transporter substrate-binding component GldG</fullName>
    </submittedName>
</protein>
<keyword evidence="6" id="KW-1185">Reference proteome</keyword>
<dbReference type="NCBIfam" id="TIGR03521">
    <property type="entry name" value="GldG"/>
    <property type="match status" value="1"/>
</dbReference>
<organism evidence="5 7">
    <name type="scientific">Capnocytophaga haemolytica</name>
    <dbReference type="NCBI Taxonomy" id="45243"/>
    <lineage>
        <taxon>Bacteria</taxon>
        <taxon>Pseudomonadati</taxon>
        <taxon>Bacteroidota</taxon>
        <taxon>Flavobacteriia</taxon>
        <taxon>Flavobacteriales</taxon>
        <taxon>Flavobacteriaceae</taxon>
        <taxon>Capnocytophaga</taxon>
    </lineage>
</organism>
<evidence type="ECO:0000259" key="3">
    <source>
        <dbReference type="Pfam" id="PF23357"/>
    </source>
</evidence>